<evidence type="ECO:0000313" key="4">
    <source>
        <dbReference type="EMBL" id="MFD1020848.1"/>
    </source>
</evidence>
<dbReference type="EMBL" id="JBHTKL010000006">
    <property type="protein sequence ID" value="MFD1020848.1"/>
    <property type="molecule type" value="Genomic_DNA"/>
</dbReference>
<dbReference type="RefSeq" id="WP_386063244.1">
    <property type="nucleotide sequence ID" value="NZ_JBHTKL010000006.1"/>
</dbReference>
<keyword evidence="2 4" id="KW-0808">Transferase</keyword>
<dbReference type="PANTHER" id="PTHR44942">
    <property type="entry name" value="METHYLTRANSF_11 DOMAIN-CONTAINING PROTEIN"/>
    <property type="match status" value="1"/>
</dbReference>
<dbReference type="InterPro" id="IPR051052">
    <property type="entry name" value="Diverse_substrate_MTase"/>
</dbReference>
<keyword evidence="5" id="KW-1185">Reference proteome</keyword>
<proteinExistence type="predicted"/>
<keyword evidence="1 4" id="KW-0489">Methyltransferase</keyword>
<dbReference type="Pfam" id="PF13649">
    <property type="entry name" value="Methyltransf_25"/>
    <property type="match status" value="1"/>
</dbReference>
<organism evidence="4 5">
    <name type="scientific">Thalassobacillus hwangdonensis</name>
    <dbReference type="NCBI Taxonomy" id="546108"/>
    <lineage>
        <taxon>Bacteria</taxon>
        <taxon>Bacillati</taxon>
        <taxon>Bacillota</taxon>
        <taxon>Bacilli</taxon>
        <taxon>Bacillales</taxon>
        <taxon>Bacillaceae</taxon>
        <taxon>Thalassobacillus</taxon>
    </lineage>
</organism>
<dbReference type="GO" id="GO:0032259">
    <property type="term" value="P:methylation"/>
    <property type="evidence" value="ECO:0007669"/>
    <property type="project" value="UniProtKB-KW"/>
</dbReference>
<evidence type="ECO:0000256" key="2">
    <source>
        <dbReference type="ARBA" id="ARBA00022679"/>
    </source>
</evidence>
<dbReference type="PANTHER" id="PTHR44942:SF4">
    <property type="entry name" value="METHYLTRANSFERASE TYPE 11 DOMAIN-CONTAINING PROTEIN"/>
    <property type="match status" value="1"/>
</dbReference>
<evidence type="ECO:0000313" key="5">
    <source>
        <dbReference type="Proteomes" id="UP001596990"/>
    </source>
</evidence>
<dbReference type="CDD" id="cd02440">
    <property type="entry name" value="AdoMet_MTases"/>
    <property type="match status" value="1"/>
</dbReference>
<protein>
    <submittedName>
        <fullName evidence="4">Class I SAM-dependent methyltransferase</fullName>
        <ecNumber evidence="4">2.1.1.-</ecNumber>
    </submittedName>
</protein>
<comment type="caution">
    <text evidence="4">The sequence shown here is derived from an EMBL/GenBank/DDBJ whole genome shotgun (WGS) entry which is preliminary data.</text>
</comment>
<accession>A0ABW3L713</accession>
<evidence type="ECO:0000256" key="1">
    <source>
        <dbReference type="ARBA" id="ARBA00022603"/>
    </source>
</evidence>
<reference evidence="5" key="1">
    <citation type="journal article" date="2019" name="Int. J. Syst. Evol. Microbiol.">
        <title>The Global Catalogue of Microorganisms (GCM) 10K type strain sequencing project: providing services to taxonomists for standard genome sequencing and annotation.</title>
        <authorList>
            <consortium name="The Broad Institute Genomics Platform"/>
            <consortium name="The Broad Institute Genome Sequencing Center for Infectious Disease"/>
            <person name="Wu L."/>
            <person name="Ma J."/>
        </authorList>
    </citation>
    <scope>NUCLEOTIDE SEQUENCE [LARGE SCALE GENOMIC DNA]</scope>
    <source>
        <strain evidence="5">CCUG 56607</strain>
    </source>
</reference>
<dbReference type="InterPro" id="IPR041698">
    <property type="entry name" value="Methyltransf_25"/>
</dbReference>
<dbReference type="GO" id="GO:0008168">
    <property type="term" value="F:methyltransferase activity"/>
    <property type="evidence" value="ECO:0007669"/>
    <property type="project" value="UniProtKB-KW"/>
</dbReference>
<dbReference type="EC" id="2.1.1.-" evidence="4"/>
<sequence length="265" mass="30188">MNYGSELFKGTANHYAAYRPMYPSSLIRYLVERFSLDGSQRMMDLGCGTGQLTVRFADWCSEIIGVDADEEMLQVAERIHRSLPIGNITWLKGDAEEIVAGKGESFNLVTIAKAFHWMDRSKVLEELYEVVEPGGGAAIIDNYDPQKKETEWQQRFRETVEKWYGNERRAGTTTYSHPTKSHEDVIHDSKFTYEKVELAEYVQKWTVDSIIGHHYSTSYGAKRFLGNHAEEFERNARAALLVVNPSGEFSETINVSIKLAMKVTP</sequence>
<dbReference type="Proteomes" id="UP001596990">
    <property type="component" value="Unassembled WGS sequence"/>
</dbReference>
<dbReference type="InterPro" id="IPR029063">
    <property type="entry name" value="SAM-dependent_MTases_sf"/>
</dbReference>
<name>A0ABW3L713_9BACI</name>
<feature type="domain" description="Methyltransferase" evidence="3">
    <location>
        <begin position="43"/>
        <end position="135"/>
    </location>
</feature>
<evidence type="ECO:0000259" key="3">
    <source>
        <dbReference type="Pfam" id="PF13649"/>
    </source>
</evidence>
<dbReference type="Gene3D" id="3.40.50.150">
    <property type="entry name" value="Vaccinia Virus protein VP39"/>
    <property type="match status" value="1"/>
</dbReference>
<dbReference type="SUPFAM" id="SSF53335">
    <property type="entry name" value="S-adenosyl-L-methionine-dependent methyltransferases"/>
    <property type="match status" value="1"/>
</dbReference>
<gene>
    <name evidence="4" type="ORF">ACFQ2J_16795</name>
</gene>